<protein>
    <submittedName>
        <fullName evidence="2">Uncharacterized protein</fullName>
    </submittedName>
</protein>
<dbReference type="eggNOG" id="ENOG5032P4N">
    <property type="taxonomic scope" value="Bacteria"/>
</dbReference>
<dbReference type="Proteomes" id="UP000011058">
    <property type="component" value="Chromosome"/>
</dbReference>
<keyword evidence="1" id="KW-1133">Transmembrane helix</keyword>
<evidence type="ECO:0000313" key="3">
    <source>
        <dbReference type="Proteomes" id="UP000011058"/>
    </source>
</evidence>
<feature type="transmembrane region" description="Helical" evidence="1">
    <location>
        <begin position="46"/>
        <end position="63"/>
    </location>
</feature>
<feature type="transmembrane region" description="Helical" evidence="1">
    <location>
        <begin position="75"/>
        <end position="93"/>
    </location>
</feature>
<dbReference type="EMBL" id="HE796683">
    <property type="protein sequence ID" value="CCG98118.1"/>
    <property type="molecule type" value="Genomic_DNA"/>
</dbReference>
<evidence type="ECO:0000256" key="1">
    <source>
        <dbReference type="SAM" id="Phobius"/>
    </source>
</evidence>
<keyword evidence="1" id="KW-0472">Membrane</keyword>
<keyword evidence="1" id="KW-0812">Transmembrane</keyword>
<reference evidence="2 3" key="1">
    <citation type="journal article" date="2012" name="J. Bacteriol.">
        <title>Genome Sequence of Fibrella aestuarina BUZ 2T, a Filamentous Marine Bacterium.</title>
        <authorList>
            <person name="Filippini M."/>
            <person name="Qi W."/>
            <person name="Blom J."/>
            <person name="Goesmann A."/>
            <person name="Smits T.H."/>
            <person name="Bagheri H.C."/>
        </authorList>
    </citation>
    <scope>NUCLEOTIDE SEQUENCE [LARGE SCALE GENOMIC DNA]</scope>
    <source>
        <strain evidence="3">BUZ 2T</strain>
    </source>
</reference>
<accession>I0K1W5</accession>
<organism evidence="2 3">
    <name type="scientific">Fibrella aestuarina BUZ 2</name>
    <dbReference type="NCBI Taxonomy" id="1166018"/>
    <lineage>
        <taxon>Bacteria</taxon>
        <taxon>Pseudomonadati</taxon>
        <taxon>Bacteroidota</taxon>
        <taxon>Cytophagia</taxon>
        <taxon>Cytophagales</taxon>
        <taxon>Spirosomataceae</taxon>
        <taxon>Fibrella</taxon>
    </lineage>
</organism>
<keyword evidence="3" id="KW-1185">Reference proteome</keyword>
<dbReference type="HOGENOM" id="CLU_2287347_0_0_10"/>
<dbReference type="AlphaFoldDB" id="I0K1W5"/>
<gene>
    <name evidence="2" type="ORF">FAES_0104</name>
</gene>
<sequence>MRRLSVSPSPVLVYAADWARQTFGFHASLDGSVHYQITQRMNIKRVFGIILTLLGLVGLLMGGKDMLSGGIAQASWVYLLFGAIFFFTGISLIRTVSDTSR</sequence>
<evidence type="ECO:0000313" key="2">
    <source>
        <dbReference type="EMBL" id="CCG98118.1"/>
    </source>
</evidence>
<dbReference type="KEGG" id="fae:FAES_0104"/>
<name>I0K1W5_9BACT</name>
<proteinExistence type="predicted"/>